<keyword evidence="5 6" id="KW-0472">Membrane</keyword>
<reference evidence="9 10" key="1">
    <citation type="submission" date="2012-01" db="EMBL/GenBank/DDBJ databases">
        <title>The Genome Sequence of Odoribacter laneus YIT 12061.</title>
        <authorList>
            <consortium name="The Broad Institute Genome Sequencing Platform"/>
            <person name="Earl A."/>
            <person name="Ward D."/>
            <person name="Feldgarden M."/>
            <person name="Gevers D."/>
            <person name="Morotomi M."/>
            <person name="Young S.K."/>
            <person name="Zeng Q."/>
            <person name="Gargeya S."/>
            <person name="Fitzgerald M."/>
            <person name="Haas B."/>
            <person name="Abouelleil A."/>
            <person name="Alvarado L."/>
            <person name="Arachchi H.M."/>
            <person name="Berlin A."/>
            <person name="Chapman S.B."/>
            <person name="Gearin G."/>
            <person name="Goldberg J."/>
            <person name="Griggs A."/>
            <person name="Gujja S."/>
            <person name="Hansen M."/>
            <person name="Heiman D."/>
            <person name="Howarth C."/>
            <person name="Larimer J."/>
            <person name="Lui A."/>
            <person name="MacDonald P.J.P."/>
            <person name="McCowen C."/>
            <person name="Montmayeur A."/>
            <person name="Murphy C."/>
            <person name="Neiman D."/>
            <person name="Pearson M."/>
            <person name="Priest M."/>
            <person name="Roberts A."/>
            <person name="Saif S."/>
            <person name="Shea T."/>
            <person name="Sisk P."/>
            <person name="Stolte C."/>
            <person name="Sykes S."/>
            <person name="Wortman J."/>
            <person name="Nusbaum C."/>
            <person name="Birren B."/>
        </authorList>
    </citation>
    <scope>NUCLEOTIDE SEQUENCE [LARGE SCALE GENOMIC DNA]</scope>
    <source>
        <strain evidence="9 10">YIT 12061</strain>
    </source>
</reference>
<feature type="transmembrane region" description="Helical" evidence="6">
    <location>
        <begin position="749"/>
        <end position="771"/>
    </location>
</feature>
<feature type="transmembrane region" description="Helical" evidence="6">
    <location>
        <begin position="329"/>
        <end position="352"/>
    </location>
</feature>
<keyword evidence="4 6" id="KW-1133">Transmembrane helix</keyword>
<dbReference type="AlphaFoldDB" id="H1DDA4"/>
<sequence length="785" mass="89029">MLLQLKEFIREKRNKPFSFVVNCVGMSLAFTALIILFTYVRAELNHDKDVVDRADIVRMKNASWGITPGAYASWLAGNLPEVKQYCRVLEMSMAIFVPQQGEIGEQYVEENIVLADSTYPEFFSLRLLAGNLKDALVTTEQVILSESMARQLFGESDPLGKQLVLGGAIHSTVVAVYKDINNPGLRRPKMITNLNYVDKVWQAGYSDSWWSSNWETYFKLTPGVDRAQLTEKYRQLYAQKLKSFGWEDANIQDELPQAKFSEFNELYFTPEVDFAQHGNRANINILILIAVLVLGVSIINYVNMATARLADKARIIGVKRTLGAGRRRLISSIILDSVVTCFLAMVIAWILAEISFPYLSDWLGCGDVLNIDKWAGIILFILIPLLSGLLSGIFPSVYLTQMNRLDSMNSQRNESIALQRVKGGLMVLQFAVSIGLIIATLLINKQVEYIKHLDPGYDRTDVVVVKGHGEAVLLEKFPEFRNLLLQNPSIVKVAAAKEPIYNIGERGGHLRVPGSGEEIGGAVTWIDENFMDLMGLKLIEGEEFQEGTKNRGKFIINQRMAKRIAAESPDHSYLSERQIGVVKDFNFKSMHQPIEPMYFGYINDYQQMADAYIRIAPEDRKATLDYIEKCYRQIYPQTFYQYSFMDDDYAGLYGSEDLFAKRLLAFTAMAIVIACLGLLAFVAFFIEQKTKSIGVRKVMGATEYQIMELLNRDFIRRLFIAFLIACPVVYYMIHLWLGNFAYKTSLSWWIFVLAFVIMIVIALLTVSVLTWKAATRNPVDSLKTE</sequence>
<evidence type="ECO:0000256" key="2">
    <source>
        <dbReference type="ARBA" id="ARBA00022475"/>
    </source>
</evidence>
<protein>
    <recommendedName>
        <fullName evidence="11">ABC3 transporter permease protein domain-containing protein</fullName>
    </recommendedName>
</protein>
<dbReference type="InterPro" id="IPR050250">
    <property type="entry name" value="Macrolide_Exporter_MacB"/>
</dbReference>
<evidence type="ECO:0000256" key="1">
    <source>
        <dbReference type="ARBA" id="ARBA00004651"/>
    </source>
</evidence>
<dbReference type="Pfam" id="PF02687">
    <property type="entry name" value="FtsX"/>
    <property type="match status" value="2"/>
</dbReference>
<dbReference type="RefSeq" id="WP_009135394.1">
    <property type="nucleotide sequence ID" value="NZ_JH594596.1"/>
</dbReference>
<evidence type="ECO:0000313" key="9">
    <source>
        <dbReference type="EMBL" id="EHP50913.1"/>
    </source>
</evidence>
<evidence type="ECO:0000256" key="3">
    <source>
        <dbReference type="ARBA" id="ARBA00022692"/>
    </source>
</evidence>
<feature type="transmembrane region" description="Helical" evidence="6">
    <location>
        <begin position="20"/>
        <end position="40"/>
    </location>
</feature>
<feature type="transmembrane region" description="Helical" evidence="6">
    <location>
        <begin position="663"/>
        <end position="686"/>
    </location>
</feature>
<comment type="caution">
    <text evidence="9">The sequence shown here is derived from an EMBL/GenBank/DDBJ whole genome shotgun (WGS) entry which is preliminary data.</text>
</comment>
<dbReference type="eggNOG" id="COG0577">
    <property type="taxonomic scope" value="Bacteria"/>
</dbReference>
<dbReference type="GeneID" id="98067901"/>
<dbReference type="GO" id="GO:0005886">
    <property type="term" value="C:plasma membrane"/>
    <property type="evidence" value="ECO:0007669"/>
    <property type="project" value="UniProtKB-SubCell"/>
</dbReference>
<evidence type="ECO:0000259" key="7">
    <source>
        <dbReference type="Pfam" id="PF02687"/>
    </source>
</evidence>
<dbReference type="InterPro" id="IPR025857">
    <property type="entry name" value="MacB_PCD"/>
</dbReference>
<dbReference type="STRING" id="742817.HMPREF9449_00240"/>
<keyword evidence="3 6" id="KW-0812">Transmembrane</keyword>
<dbReference type="PANTHER" id="PTHR30572:SF18">
    <property type="entry name" value="ABC-TYPE MACROLIDE FAMILY EXPORT SYSTEM PERMEASE COMPONENT 2"/>
    <property type="match status" value="1"/>
</dbReference>
<dbReference type="Proteomes" id="UP000004892">
    <property type="component" value="Unassembled WGS sequence"/>
</dbReference>
<evidence type="ECO:0008006" key="11">
    <source>
        <dbReference type="Google" id="ProtNLM"/>
    </source>
</evidence>
<feature type="transmembrane region" description="Helical" evidence="6">
    <location>
        <begin position="421"/>
        <end position="443"/>
    </location>
</feature>
<dbReference type="InterPro" id="IPR003838">
    <property type="entry name" value="ABC3_permease_C"/>
</dbReference>
<evidence type="ECO:0000256" key="4">
    <source>
        <dbReference type="ARBA" id="ARBA00022989"/>
    </source>
</evidence>
<dbReference type="PATRIC" id="fig|742817.3.peg.246"/>
<feature type="domain" description="ABC3 transporter permease C-terminal" evidence="7">
    <location>
        <begin position="665"/>
        <end position="778"/>
    </location>
</feature>
<feature type="domain" description="MacB-like periplasmic core" evidence="8">
    <location>
        <begin position="21"/>
        <end position="235"/>
    </location>
</feature>
<evidence type="ECO:0000259" key="8">
    <source>
        <dbReference type="Pfam" id="PF12704"/>
    </source>
</evidence>
<dbReference type="HOGENOM" id="CLU_008713_1_0_10"/>
<name>H1DDA4_9BACT</name>
<gene>
    <name evidence="9" type="ORF">HMPREF9449_00240</name>
</gene>
<feature type="transmembrane region" description="Helical" evidence="6">
    <location>
        <begin position="718"/>
        <end position="737"/>
    </location>
</feature>
<dbReference type="Pfam" id="PF12704">
    <property type="entry name" value="MacB_PCD"/>
    <property type="match status" value="1"/>
</dbReference>
<evidence type="ECO:0000313" key="10">
    <source>
        <dbReference type="Proteomes" id="UP000004892"/>
    </source>
</evidence>
<keyword evidence="10" id="KW-1185">Reference proteome</keyword>
<proteinExistence type="predicted"/>
<feature type="transmembrane region" description="Helical" evidence="6">
    <location>
        <begin position="377"/>
        <end position="400"/>
    </location>
</feature>
<evidence type="ECO:0000256" key="6">
    <source>
        <dbReference type="SAM" id="Phobius"/>
    </source>
</evidence>
<feature type="domain" description="ABC3 transporter permease C-terminal" evidence="7">
    <location>
        <begin position="287"/>
        <end position="403"/>
    </location>
</feature>
<dbReference type="PANTHER" id="PTHR30572">
    <property type="entry name" value="MEMBRANE COMPONENT OF TRANSPORTER-RELATED"/>
    <property type="match status" value="1"/>
</dbReference>
<organism evidence="9 10">
    <name type="scientific">Odoribacter laneus YIT 12061</name>
    <dbReference type="NCBI Taxonomy" id="742817"/>
    <lineage>
        <taxon>Bacteria</taxon>
        <taxon>Pseudomonadati</taxon>
        <taxon>Bacteroidota</taxon>
        <taxon>Bacteroidia</taxon>
        <taxon>Bacteroidales</taxon>
        <taxon>Odoribacteraceae</taxon>
        <taxon>Odoribacter</taxon>
    </lineage>
</organism>
<comment type="subcellular location">
    <subcellularLocation>
        <location evidence="1">Cell membrane</location>
        <topology evidence="1">Multi-pass membrane protein</topology>
    </subcellularLocation>
</comment>
<feature type="transmembrane region" description="Helical" evidence="6">
    <location>
        <begin position="283"/>
        <end position="302"/>
    </location>
</feature>
<dbReference type="GO" id="GO:0022857">
    <property type="term" value="F:transmembrane transporter activity"/>
    <property type="evidence" value="ECO:0007669"/>
    <property type="project" value="TreeGrafter"/>
</dbReference>
<dbReference type="EMBL" id="ADMC01000002">
    <property type="protein sequence ID" value="EHP50913.1"/>
    <property type="molecule type" value="Genomic_DNA"/>
</dbReference>
<accession>H1DDA4</accession>
<evidence type="ECO:0000256" key="5">
    <source>
        <dbReference type="ARBA" id="ARBA00023136"/>
    </source>
</evidence>
<keyword evidence="2" id="KW-1003">Cell membrane</keyword>